<feature type="region of interest" description="Disordered" evidence="1">
    <location>
        <begin position="79"/>
        <end position="105"/>
    </location>
</feature>
<comment type="caution">
    <text evidence="5">The sequence shown here is derived from an EMBL/GenBank/DDBJ whole genome shotgun (WGS) entry which is preliminary data.</text>
</comment>
<dbReference type="InterPro" id="IPR018247">
    <property type="entry name" value="EF_Hand_1_Ca_BS"/>
</dbReference>
<feature type="signal peptide" evidence="2">
    <location>
        <begin position="1"/>
        <end position="26"/>
    </location>
</feature>
<reference evidence="5 6" key="1">
    <citation type="submission" date="2015-12" db="EMBL/GenBank/DDBJ databases">
        <title>Genome sequence of Tistrella mobilis MCCC 1A02139.</title>
        <authorList>
            <person name="Lu L."/>
            <person name="Lai Q."/>
            <person name="Shao Z."/>
            <person name="Qian P."/>
        </authorList>
    </citation>
    <scope>NUCLEOTIDE SEQUENCE [LARGE SCALE GENOMIC DNA]</scope>
    <source>
        <strain evidence="5 6">MCCC 1A02139</strain>
    </source>
</reference>
<dbReference type="RefSeq" id="WP_062761961.1">
    <property type="nucleotide sequence ID" value="NZ_CP121045.1"/>
</dbReference>
<dbReference type="OrthoDB" id="7596931at2"/>
<evidence type="ECO:0000313" key="6">
    <source>
        <dbReference type="Proteomes" id="UP000075787"/>
    </source>
</evidence>
<dbReference type="GO" id="GO:0005509">
    <property type="term" value="F:calcium ion binding"/>
    <property type="evidence" value="ECO:0007669"/>
    <property type="project" value="InterPro"/>
</dbReference>
<dbReference type="Proteomes" id="UP000257706">
    <property type="component" value="Unassembled WGS sequence"/>
</dbReference>
<evidence type="ECO:0000313" key="7">
    <source>
        <dbReference type="Proteomes" id="UP000257706"/>
    </source>
</evidence>
<dbReference type="AlphaFoldDB" id="A0A162LQ94"/>
<name>A0A162LQ94_9PROT</name>
<dbReference type="PROSITE" id="PS00018">
    <property type="entry name" value="EF_HAND_1"/>
    <property type="match status" value="1"/>
</dbReference>
<proteinExistence type="predicted"/>
<accession>A0A162LQ94</accession>
<dbReference type="EMBL" id="DMAI01000372">
    <property type="protein sequence ID" value="HAE50247.1"/>
    <property type="molecule type" value="Genomic_DNA"/>
</dbReference>
<dbReference type="SUPFAM" id="SSF47473">
    <property type="entry name" value="EF-hand"/>
    <property type="match status" value="1"/>
</dbReference>
<evidence type="ECO:0000256" key="1">
    <source>
        <dbReference type="SAM" id="MobiDB-lite"/>
    </source>
</evidence>
<evidence type="ECO:0000259" key="3">
    <source>
        <dbReference type="Pfam" id="PF13202"/>
    </source>
</evidence>
<reference evidence="4 7" key="2">
    <citation type="journal article" date="2018" name="Nat. Biotechnol.">
        <title>A standardized bacterial taxonomy based on genome phylogeny substantially revises the tree of life.</title>
        <authorList>
            <person name="Parks D.H."/>
            <person name="Chuvochina M."/>
            <person name="Waite D.W."/>
            <person name="Rinke C."/>
            <person name="Skarshewski A."/>
            <person name="Chaumeil P.A."/>
            <person name="Hugenholtz P."/>
        </authorList>
    </citation>
    <scope>NUCLEOTIDE SEQUENCE [LARGE SCALE GENOMIC DNA]</scope>
    <source>
        <strain evidence="4">UBA8739</strain>
    </source>
</reference>
<keyword evidence="2" id="KW-0732">Signal</keyword>
<sequence>MTSHHRRLLLTACLALAAGLPGHGGAAEPPTFTSIDTDGNAQLSREEWGRMVSAQIAAGESRAAKRLAELPEGRRTDMLDRRFRSLDADGDGSLSQAEWDARKPE</sequence>
<organism evidence="5 6">
    <name type="scientific">Tistrella mobilis</name>
    <dbReference type="NCBI Taxonomy" id="171437"/>
    <lineage>
        <taxon>Bacteria</taxon>
        <taxon>Pseudomonadati</taxon>
        <taxon>Pseudomonadota</taxon>
        <taxon>Alphaproteobacteria</taxon>
        <taxon>Geminicoccales</taxon>
        <taxon>Geminicoccaceae</taxon>
        <taxon>Tistrella</taxon>
    </lineage>
</organism>
<evidence type="ECO:0000313" key="4">
    <source>
        <dbReference type="EMBL" id="HAE50247.1"/>
    </source>
</evidence>
<dbReference type="InterPro" id="IPR011992">
    <property type="entry name" value="EF-hand-dom_pair"/>
</dbReference>
<dbReference type="EMBL" id="LPZR01000046">
    <property type="protein sequence ID" value="KYO56287.1"/>
    <property type="molecule type" value="Genomic_DNA"/>
</dbReference>
<dbReference type="Proteomes" id="UP000075787">
    <property type="component" value="Unassembled WGS sequence"/>
</dbReference>
<dbReference type="GeneID" id="97243802"/>
<feature type="domain" description="EF-hand" evidence="3">
    <location>
        <begin position="82"/>
        <end position="99"/>
    </location>
</feature>
<dbReference type="Pfam" id="PF13202">
    <property type="entry name" value="EF-hand_5"/>
    <property type="match status" value="2"/>
</dbReference>
<gene>
    <name evidence="5" type="ORF">AUP44_02765</name>
    <name evidence="4" type="ORF">DCK97_22810</name>
</gene>
<dbReference type="Gene3D" id="1.10.238.10">
    <property type="entry name" value="EF-hand"/>
    <property type="match status" value="1"/>
</dbReference>
<feature type="domain" description="EF-hand" evidence="3">
    <location>
        <begin position="31"/>
        <end position="52"/>
    </location>
</feature>
<evidence type="ECO:0000256" key="2">
    <source>
        <dbReference type="SAM" id="SignalP"/>
    </source>
</evidence>
<feature type="chain" id="PRO_5036006749" evidence="2">
    <location>
        <begin position="27"/>
        <end position="105"/>
    </location>
</feature>
<dbReference type="InterPro" id="IPR002048">
    <property type="entry name" value="EF_hand_dom"/>
</dbReference>
<evidence type="ECO:0000313" key="5">
    <source>
        <dbReference type="EMBL" id="KYO56287.1"/>
    </source>
</evidence>
<protein>
    <submittedName>
        <fullName evidence="4">EF-hand domain-containing protein</fullName>
    </submittedName>
</protein>